<dbReference type="Pfam" id="PF19305">
    <property type="entry name" value="MmgE_PrpD_C"/>
    <property type="match status" value="1"/>
</dbReference>
<dbReference type="InterPro" id="IPR042188">
    <property type="entry name" value="MmgE/PrpD_sf_2"/>
</dbReference>
<dbReference type="InterPro" id="IPR045336">
    <property type="entry name" value="MmgE_PrpD_N"/>
</dbReference>
<dbReference type="Gene3D" id="3.30.1330.120">
    <property type="entry name" value="2-methylcitrate dehydratase PrpD"/>
    <property type="match status" value="1"/>
</dbReference>
<evidence type="ECO:0000313" key="4">
    <source>
        <dbReference type="EMBL" id="MTH64119.1"/>
    </source>
</evidence>
<dbReference type="InterPro" id="IPR045337">
    <property type="entry name" value="MmgE_PrpD_C"/>
</dbReference>
<dbReference type="InterPro" id="IPR042183">
    <property type="entry name" value="MmgE/PrpD_sf_1"/>
</dbReference>
<comment type="caution">
    <text evidence="4">The sequence shown here is derived from an EMBL/GenBank/DDBJ whole genome shotgun (WGS) entry which is preliminary data.</text>
</comment>
<reference evidence="4 5" key="1">
    <citation type="submission" date="2019-11" db="EMBL/GenBank/DDBJ databases">
        <authorList>
            <person name="Dong K."/>
        </authorList>
    </citation>
    <scope>NUCLEOTIDE SEQUENCE [LARGE SCALE GENOMIC DNA]</scope>
    <source>
        <strain evidence="4 5">DK608</strain>
    </source>
</reference>
<dbReference type="SUPFAM" id="SSF103378">
    <property type="entry name" value="2-methylcitrate dehydratase PrpD"/>
    <property type="match status" value="1"/>
</dbReference>
<name>A0A6L6IW40_9RHOB</name>
<protein>
    <submittedName>
        <fullName evidence="4">MmgE/PrpD family protein</fullName>
    </submittedName>
</protein>
<evidence type="ECO:0000256" key="1">
    <source>
        <dbReference type="ARBA" id="ARBA00006174"/>
    </source>
</evidence>
<dbReference type="GO" id="GO:0016829">
    <property type="term" value="F:lyase activity"/>
    <property type="evidence" value="ECO:0007669"/>
    <property type="project" value="InterPro"/>
</dbReference>
<gene>
    <name evidence="4" type="ORF">GL284_07545</name>
</gene>
<dbReference type="Proteomes" id="UP000478740">
    <property type="component" value="Unassembled WGS sequence"/>
</dbReference>
<dbReference type="AlphaFoldDB" id="A0A6L6IW40"/>
<dbReference type="InterPro" id="IPR005656">
    <property type="entry name" value="MmgE_PrpD"/>
</dbReference>
<dbReference type="Pfam" id="PF03972">
    <property type="entry name" value="MmgE_PrpD_N"/>
    <property type="match status" value="1"/>
</dbReference>
<proteinExistence type="inferred from homology"/>
<keyword evidence="5" id="KW-1185">Reference proteome</keyword>
<dbReference type="RefSeq" id="WP_155043996.1">
    <property type="nucleotide sequence ID" value="NZ_WMIH01000006.1"/>
</dbReference>
<accession>A0A6L6IW40</accession>
<dbReference type="InterPro" id="IPR036148">
    <property type="entry name" value="MmgE/PrpD_sf"/>
</dbReference>
<evidence type="ECO:0000259" key="3">
    <source>
        <dbReference type="Pfam" id="PF19305"/>
    </source>
</evidence>
<dbReference type="PANTHER" id="PTHR16943">
    <property type="entry name" value="2-METHYLCITRATE DEHYDRATASE-RELATED"/>
    <property type="match status" value="1"/>
</dbReference>
<organism evidence="4 5">
    <name type="scientific">Paracoccus shanxieyensis</name>
    <dbReference type="NCBI Taxonomy" id="2675752"/>
    <lineage>
        <taxon>Bacteria</taxon>
        <taxon>Pseudomonadati</taxon>
        <taxon>Pseudomonadota</taxon>
        <taxon>Alphaproteobacteria</taxon>
        <taxon>Rhodobacterales</taxon>
        <taxon>Paracoccaceae</taxon>
        <taxon>Paracoccus</taxon>
    </lineage>
</organism>
<comment type="similarity">
    <text evidence="1">Belongs to the PrpD family.</text>
</comment>
<dbReference type="Gene3D" id="1.10.4100.10">
    <property type="entry name" value="2-methylcitrate dehydratase PrpD"/>
    <property type="match status" value="1"/>
</dbReference>
<sequence length="468" mass="49847">MAETAQIAEFAAGLRFQDIPQPVWRKALDHVIDAIGCGLAGAGSSLSRQFLHVLSEEAGPGPCSVMGTTRSFGPGSAAFANAMAINALDFDDGLEEDGKGLGHPGATIIAAAISAAFLRPVSGRDFLTAVVAGYEVNARLIRAIQPGIQRFRLVYGVCQHQGIGGAAAFGRLMGLDAAGMANALGFAGTLANVPSLRKYNWDSRPLVSFKDFVAPAAESAVRAVRLHQGGMIGAANVLDGETGLWRMLGSDRYAPDLLTDGLGRDWSLDMATIKPWPTCRWMHCTLASLDALMRDHGVGAGNIERITLHVSDGLLRDFMQVRPATMVDAQFSLPYAIAAMLQAIPPAQWYAPDRLSDPALLALAARVSGETDPKADAQMHEHRRPAGRVSVVLRDGRQIAAPLICYPPGSRQNPLPEDFVGQKFRDNLAGIMPQRHAQETLDAFLTLQDCDDVAAVLRPLLTGAELAG</sequence>
<feature type="domain" description="MmgE/PrpD N-terminal" evidence="2">
    <location>
        <begin position="6"/>
        <end position="251"/>
    </location>
</feature>
<dbReference type="EMBL" id="WMII01000006">
    <property type="protein sequence ID" value="MTH64119.1"/>
    <property type="molecule type" value="Genomic_DNA"/>
</dbReference>
<evidence type="ECO:0000259" key="2">
    <source>
        <dbReference type="Pfam" id="PF03972"/>
    </source>
</evidence>
<dbReference type="PANTHER" id="PTHR16943:SF8">
    <property type="entry name" value="2-METHYLCITRATE DEHYDRATASE"/>
    <property type="match status" value="1"/>
</dbReference>
<evidence type="ECO:0000313" key="5">
    <source>
        <dbReference type="Proteomes" id="UP000478740"/>
    </source>
</evidence>
<feature type="domain" description="MmgE/PrpD C-terminal" evidence="3">
    <location>
        <begin position="276"/>
        <end position="444"/>
    </location>
</feature>